<dbReference type="InterPro" id="IPR041352">
    <property type="entry name" value="Mtd_N"/>
</dbReference>
<accession>A0A1I1Q4Y0</accession>
<organism evidence="2 3">
    <name type="scientific">Pseudoalteromonas denitrificans DSM 6059</name>
    <dbReference type="NCBI Taxonomy" id="1123010"/>
    <lineage>
        <taxon>Bacteria</taxon>
        <taxon>Pseudomonadati</taxon>
        <taxon>Pseudomonadota</taxon>
        <taxon>Gammaproteobacteria</taxon>
        <taxon>Alteromonadales</taxon>
        <taxon>Pseudoalteromonadaceae</taxon>
        <taxon>Pseudoalteromonas</taxon>
    </lineage>
</organism>
<keyword evidence="3" id="KW-1185">Reference proteome</keyword>
<dbReference type="EMBL" id="FOLO01000038">
    <property type="protein sequence ID" value="SFD17022.1"/>
    <property type="molecule type" value="Genomic_DNA"/>
</dbReference>
<dbReference type="OrthoDB" id="564699at2"/>
<evidence type="ECO:0000313" key="2">
    <source>
        <dbReference type="EMBL" id="SFD17022.1"/>
    </source>
</evidence>
<dbReference type="Gene3D" id="2.10.10.30">
    <property type="match status" value="1"/>
</dbReference>
<dbReference type="AlphaFoldDB" id="A0A1I1Q4Y0"/>
<protein>
    <recommendedName>
        <fullName evidence="1">Major tropism determinant N-terminal domain-containing protein</fullName>
    </recommendedName>
</protein>
<evidence type="ECO:0000259" key="1">
    <source>
        <dbReference type="Pfam" id="PF18454"/>
    </source>
</evidence>
<dbReference type="STRING" id="1123010.SAMN02745724_03737"/>
<reference evidence="2 3" key="1">
    <citation type="submission" date="2016-10" db="EMBL/GenBank/DDBJ databases">
        <authorList>
            <person name="de Groot N.N."/>
        </authorList>
    </citation>
    <scope>NUCLEOTIDE SEQUENCE [LARGE SCALE GENOMIC DNA]</scope>
    <source>
        <strain evidence="2 3">DSM 6059</strain>
    </source>
</reference>
<dbReference type="Proteomes" id="UP000198862">
    <property type="component" value="Unassembled WGS sequence"/>
</dbReference>
<evidence type="ECO:0000313" key="3">
    <source>
        <dbReference type="Proteomes" id="UP000198862"/>
    </source>
</evidence>
<dbReference type="RefSeq" id="WP_091988127.1">
    <property type="nucleotide sequence ID" value="NZ_FOLO01000038.1"/>
</dbReference>
<feature type="domain" description="Major tropism determinant N-terminal" evidence="1">
    <location>
        <begin position="5"/>
        <end position="41"/>
    </location>
</feature>
<name>A0A1I1Q4Y0_9GAMM</name>
<gene>
    <name evidence="2" type="ORF">SAMN02745724_03737</name>
</gene>
<sequence>MGRRIQFRRGTEADRKQTVLANGEPGFSPEEKQFFIGDGVSRGGIPTMMAHFKIINTPSTAVLGGRHLFTTITTLQLEDNQPEGASLTVLLDESAGATKESPAKVLAPQGKTIAKGSSAGTEYQMSKSGIERTLIFRNGGWAL</sequence>
<dbReference type="Pfam" id="PF18454">
    <property type="entry name" value="Mtd_N"/>
    <property type="match status" value="1"/>
</dbReference>
<proteinExistence type="predicted"/>